<accession>A0A978VJC0</accession>
<organism evidence="2 3">
    <name type="scientific">Ziziphus jujuba var. spinosa</name>
    <dbReference type="NCBI Taxonomy" id="714518"/>
    <lineage>
        <taxon>Eukaryota</taxon>
        <taxon>Viridiplantae</taxon>
        <taxon>Streptophyta</taxon>
        <taxon>Embryophyta</taxon>
        <taxon>Tracheophyta</taxon>
        <taxon>Spermatophyta</taxon>
        <taxon>Magnoliopsida</taxon>
        <taxon>eudicotyledons</taxon>
        <taxon>Gunneridae</taxon>
        <taxon>Pentapetalae</taxon>
        <taxon>rosids</taxon>
        <taxon>fabids</taxon>
        <taxon>Rosales</taxon>
        <taxon>Rhamnaceae</taxon>
        <taxon>Paliureae</taxon>
        <taxon>Ziziphus</taxon>
    </lineage>
</organism>
<proteinExistence type="predicted"/>
<dbReference type="Proteomes" id="UP000813462">
    <property type="component" value="Unassembled WGS sequence"/>
</dbReference>
<dbReference type="InterPro" id="IPR008395">
    <property type="entry name" value="Agenet-like_dom"/>
</dbReference>
<name>A0A978VJC0_ZIZJJ</name>
<dbReference type="InterPro" id="IPR014002">
    <property type="entry name" value="Agenet_dom_plant"/>
</dbReference>
<dbReference type="EMBL" id="JAEACU010000004">
    <property type="protein sequence ID" value="KAH7533189.1"/>
    <property type="molecule type" value="Genomic_DNA"/>
</dbReference>
<dbReference type="SMART" id="SM00743">
    <property type="entry name" value="Agenet"/>
    <property type="match status" value="1"/>
</dbReference>
<protein>
    <recommendedName>
        <fullName evidence="1">Agenet domain-containing protein</fullName>
    </recommendedName>
</protein>
<dbReference type="Pfam" id="PF05641">
    <property type="entry name" value="Agenet"/>
    <property type="match status" value="1"/>
</dbReference>
<evidence type="ECO:0000313" key="2">
    <source>
        <dbReference type="EMBL" id="KAH7533189.1"/>
    </source>
</evidence>
<reference evidence="2" key="1">
    <citation type="journal article" date="2021" name="Front. Plant Sci.">
        <title>Chromosome-Scale Genome Assembly for Chinese Sour Jujube and Insights Into Its Genome Evolution and Domestication Signature.</title>
        <authorList>
            <person name="Shen L.-Y."/>
            <person name="Luo H."/>
            <person name="Wang X.-L."/>
            <person name="Wang X.-M."/>
            <person name="Qiu X.-J."/>
            <person name="Liu H."/>
            <person name="Zhou S.-S."/>
            <person name="Jia K.-H."/>
            <person name="Nie S."/>
            <person name="Bao Y.-T."/>
            <person name="Zhang R.-G."/>
            <person name="Yun Q.-Z."/>
            <person name="Chai Y.-H."/>
            <person name="Lu J.-Y."/>
            <person name="Li Y."/>
            <person name="Zhao S.-W."/>
            <person name="Mao J.-F."/>
            <person name="Jia S.-G."/>
            <person name="Mao Y.-M."/>
        </authorList>
    </citation>
    <scope>NUCLEOTIDE SEQUENCE</scope>
    <source>
        <strain evidence="2">AT0</strain>
        <tissue evidence="2">Leaf</tissue>
    </source>
</reference>
<feature type="domain" description="Agenet" evidence="1">
    <location>
        <begin position="1"/>
        <end position="69"/>
    </location>
</feature>
<evidence type="ECO:0000313" key="3">
    <source>
        <dbReference type="Proteomes" id="UP000813462"/>
    </source>
</evidence>
<sequence>MDFCKGQEAEKCNKQEGFVGLYYEPIVVSLLDDLTYVVEYKEILESDESGLLVEKVSMDELRPKPPQIRAVDLHTKTKWMPLTTRD</sequence>
<dbReference type="AlphaFoldDB" id="A0A978VJC0"/>
<comment type="caution">
    <text evidence="2">The sequence shown here is derived from an EMBL/GenBank/DDBJ whole genome shotgun (WGS) entry which is preliminary data.</text>
</comment>
<gene>
    <name evidence="2" type="ORF">FEM48_Zijuj04G0103800</name>
</gene>
<evidence type="ECO:0000259" key="1">
    <source>
        <dbReference type="SMART" id="SM00743"/>
    </source>
</evidence>